<accession>A0A7S3W2S8</accession>
<keyword evidence="1" id="KW-1133">Transmembrane helix</keyword>
<sequence length="226" mass="24885">MWVDTNEAVRDLHRTILPRGSSSGHSRSHEVLLPESHRAIPEVGTASQLAKPGGFRRDHVHRALGNSISGDLAQYAATPVFSQLWVQSFTGHFLLTDVIQVLQDGTQIRWESRRFRRGRRLEVIRTASGDVPESPPLRLCGFRPLSVPYWVSVSFLFGGLLFAFGSFAWMIPAVGDANLGAPDWQAGEGASCTLHAARCTLHATSHTQRPQLPVVPHATVTSCQLY</sequence>
<dbReference type="EMBL" id="HBIR01008861">
    <property type="protein sequence ID" value="CAE0531639.1"/>
    <property type="molecule type" value="Transcribed_RNA"/>
</dbReference>
<evidence type="ECO:0000256" key="1">
    <source>
        <dbReference type="SAM" id="Phobius"/>
    </source>
</evidence>
<organism evidence="2">
    <name type="scientific">Emiliania huxleyi</name>
    <name type="common">Coccolithophore</name>
    <name type="synonym">Pontosphaera huxleyi</name>
    <dbReference type="NCBI Taxonomy" id="2903"/>
    <lineage>
        <taxon>Eukaryota</taxon>
        <taxon>Haptista</taxon>
        <taxon>Haptophyta</taxon>
        <taxon>Prymnesiophyceae</taxon>
        <taxon>Isochrysidales</taxon>
        <taxon>Noelaerhabdaceae</taxon>
        <taxon>Emiliania</taxon>
    </lineage>
</organism>
<gene>
    <name evidence="2" type="ORF">EHUX00137_LOCUS6097</name>
</gene>
<name>A0A7S3W2S8_EMIHU</name>
<dbReference type="AlphaFoldDB" id="A0A7S3W2S8"/>
<feature type="transmembrane region" description="Helical" evidence="1">
    <location>
        <begin position="147"/>
        <end position="171"/>
    </location>
</feature>
<evidence type="ECO:0000313" key="2">
    <source>
        <dbReference type="EMBL" id="CAE0531639.1"/>
    </source>
</evidence>
<protein>
    <submittedName>
        <fullName evidence="2">Uncharacterized protein</fullName>
    </submittedName>
</protein>
<proteinExistence type="predicted"/>
<keyword evidence="1" id="KW-0812">Transmembrane</keyword>
<keyword evidence="1" id="KW-0472">Membrane</keyword>
<reference evidence="2" key="1">
    <citation type="submission" date="2021-01" db="EMBL/GenBank/DDBJ databases">
        <authorList>
            <person name="Corre E."/>
            <person name="Pelletier E."/>
            <person name="Niang G."/>
            <person name="Scheremetjew M."/>
            <person name="Finn R."/>
            <person name="Kale V."/>
            <person name="Holt S."/>
            <person name="Cochrane G."/>
            <person name="Meng A."/>
            <person name="Brown T."/>
            <person name="Cohen L."/>
        </authorList>
    </citation>
    <scope>NUCLEOTIDE SEQUENCE</scope>
    <source>
        <strain evidence="2">379</strain>
    </source>
</reference>